<feature type="domain" description="UspA" evidence="2">
    <location>
        <begin position="4"/>
        <end position="135"/>
    </location>
</feature>
<dbReference type="EMBL" id="VAJM01000016">
    <property type="protein sequence ID" value="TLM88670.1"/>
    <property type="molecule type" value="Genomic_DNA"/>
</dbReference>
<dbReference type="PANTHER" id="PTHR46268:SF6">
    <property type="entry name" value="UNIVERSAL STRESS PROTEIN UP12"/>
    <property type="match status" value="1"/>
</dbReference>
<dbReference type="InterPro" id="IPR006016">
    <property type="entry name" value="UspA"/>
</dbReference>
<comment type="caution">
    <text evidence="3">The sequence shown here is derived from an EMBL/GenBank/DDBJ whole genome shotgun (WGS) entry which is preliminary data.</text>
</comment>
<dbReference type="InterPro" id="IPR014729">
    <property type="entry name" value="Rossmann-like_a/b/a_fold"/>
</dbReference>
<evidence type="ECO:0000259" key="2">
    <source>
        <dbReference type="Pfam" id="PF00582"/>
    </source>
</evidence>
<dbReference type="PANTHER" id="PTHR46268">
    <property type="entry name" value="STRESS RESPONSE PROTEIN NHAX"/>
    <property type="match status" value="1"/>
</dbReference>
<accession>A0A5R8WIU4</accession>
<sequence>MASSLLILTDFLQASHGALRYAVTLAQALSVRLVLLHVRRDSLLDPALFTSQASSLNEEVAAVALNRLAGNLLVPVATEVAHGRVDFAVAEAISRHHPTLVVLGRSDAASTPDELVEATALDILRTVPYPLLAVPRAVHATHPPRRIWLAADGEEFSLGQHAGAVRHLLSCLDAELTVLHITHQQRAEACTAQALDSVQRTGLTADLAQPVRTCTVVAEEAAPAILQAAHPGKADLLVLIVRPRSFLSRFFHHSVTAQVLLHSDVPVLLLPAAE</sequence>
<dbReference type="CDD" id="cd00293">
    <property type="entry name" value="USP-like"/>
    <property type="match status" value="2"/>
</dbReference>
<organism evidence="3 4">
    <name type="scientific">Hymenobacter jeollabukensis</name>
    <dbReference type="NCBI Taxonomy" id="2025313"/>
    <lineage>
        <taxon>Bacteria</taxon>
        <taxon>Pseudomonadati</taxon>
        <taxon>Bacteroidota</taxon>
        <taxon>Cytophagia</taxon>
        <taxon>Cytophagales</taxon>
        <taxon>Hymenobacteraceae</taxon>
        <taxon>Hymenobacter</taxon>
    </lineage>
</organism>
<reference evidence="3 4" key="1">
    <citation type="submission" date="2019-05" db="EMBL/GenBank/DDBJ databases">
        <title>Hymenobacter edaphi sp. nov., isolated from abandoned arsenic-contaminated farmland soil.</title>
        <authorList>
            <person name="Nie L."/>
        </authorList>
    </citation>
    <scope>NUCLEOTIDE SEQUENCE [LARGE SCALE GENOMIC DNA]</scope>
    <source>
        <strain evidence="3 4">1-3-3-8</strain>
    </source>
</reference>
<dbReference type="Pfam" id="PF00582">
    <property type="entry name" value="Usp"/>
    <property type="match status" value="2"/>
</dbReference>
<dbReference type="SUPFAM" id="SSF52402">
    <property type="entry name" value="Adenine nucleotide alpha hydrolases-like"/>
    <property type="match status" value="2"/>
</dbReference>
<evidence type="ECO:0000256" key="1">
    <source>
        <dbReference type="ARBA" id="ARBA00008791"/>
    </source>
</evidence>
<proteinExistence type="inferred from homology"/>
<comment type="similarity">
    <text evidence="1">Belongs to the universal stress protein A family.</text>
</comment>
<dbReference type="Proteomes" id="UP000305517">
    <property type="component" value="Unassembled WGS sequence"/>
</dbReference>
<keyword evidence="4" id="KW-1185">Reference proteome</keyword>
<evidence type="ECO:0000313" key="3">
    <source>
        <dbReference type="EMBL" id="TLM88670.1"/>
    </source>
</evidence>
<dbReference type="OrthoDB" id="871451at2"/>
<protein>
    <submittedName>
        <fullName evidence="3">Universal stress protein</fullName>
    </submittedName>
</protein>
<dbReference type="Gene3D" id="3.40.50.620">
    <property type="entry name" value="HUPs"/>
    <property type="match status" value="2"/>
</dbReference>
<gene>
    <name evidence="3" type="ORF">FDY95_22810</name>
</gene>
<feature type="domain" description="UspA" evidence="2">
    <location>
        <begin position="145"/>
        <end position="270"/>
    </location>
</feature>
<name>A0A5R8WIU4_9BACT</name>
<evidence type="ECO:0000313" key="4">
    <source>
        <dbReference type="Proteomes" id="UP000305517"/>
    </source>
</evidence>
<dbReference type="AlphaFoldDB" id="A0A5R8WIU4"/>
<dbReference type="RefSeq" id="WP_138081429.1">
    <property type="nucleotide sequence ID" value="NZ_VAJM01000016.1"/>
</dbReference>